<organism evidence="2 3">
    <name type="scientific">Klebsiella pneumoniae</name>
    <dbReference type="NCBI Taxonomy" id="573"/>
    <lineage>
        <taxon>Bacteria</taxon>
        <taxon>Pseudomonadati</taxon>
        <taxon>Pseudomonadota</taxon>
        <taxon>Gammaproteobacteria</taxon>
        <taxon>Enterobacterales</taxon>
        <taxon>Enterobacteriaceae</taxon>
        <taxon>Klebsiella/Raoultella group</taxon>
        <taxon>Klebsiella</taxon>
        <taxon>Klebsiella pneumoniae complex</taxon>
    </lineage>
</organism>
<sequence>MLHLGIDIGGTKMEAVLLDPAGECVQRLRRPTHKESYDAFMRQLLTLIADIRAVSPQPFTPGIGLPGLSIRKADALKTATASVLNGHDLRRDIMQQLGQPVWMANDADCFTLSEAVDGAGAGATTVFGVIIGTGCGGGIAVHQQLLSGPNAIAGEWGHNPLPGYTPERDGPPQPCYCGKTNCIESFLSGTGFARRYGEQARAEAIVAAAQNGDPRALAHWRHFIDAFARSPASVINILDPQVIVLGGGLSNVSQIYRDLPAAIVPWIFSDTCRTQIKPARFGDASGVRGAASAAPASRRRARAAVDTFSAGMLS</sequence>
<dbReference type="InterPro" id="IPR000600">
    <property type="entry name" value="ROK"/>
</dbReference>
<dbReference type="SUPFAM" id="SSF53067">
    <property type="entry name" value="Actin-like ATPase domain"/>
    <property type="match status" value="1"/>
</dbReference>
<comment type="caution">
    <text evidence="2">The sequence shown here is derived from an EMBL/GenBank/DDBJ whole genome shotgun (WGS) entry which is preliminary data.</text>
</comment>
<dbReference type="Pfam" id="PF00480">
    <property type="entry name" value="ROK"/>
    <property type="match status" value="1"/>
</dbReference>
<dbReference type="EMBL" id="JACXTE010000001">
    <property type="protein sequence ID" value="MBD3708518.1"/>
    <property type="molecule type" value="Genomic_DNA"/>
</dbReference>
<evidence type="ECO:0000256" key="1">
    <source>
        <dbReference type="ARBA" id="ARBA00023277"/>
    </source>
</evidence>
<evidence type="ECO:0000313" key="3">
    <source>
        <dbReference type="Proteomes" id="UP000657739"/>
    </source>
</evidence>
<reference evidence="2" key="1">
    <citation type="submission" date="2020-07" db="EMBL/GenBank/DDBJ databases">
        <title>Clinical and genomic characterization of carbapenemase-producing Enterobacterales causing secondary infections during the COVID-19 crisis at a New York City hospital.</title>
        <authorList>
            <person name="Gomez-Simmonds A."/>
            <person name="Annavajhala M.K."/>
            <person name="Uhlemann A.-C."/>
        </authorList>
    </citation>
    <scope>NUCLEOTIDE SEQUENCE</scope>
    <source>
        <strain evidence="2">NK1593</strain>
    </source>
</reference>
<dbReference type="PANTHER" id="PTHR18964:SF174">
    <property type="entry name" value="D-ALLOSE KINASE-RELATED"/>
    <property type="match status" value="1"/>
</dbReference>
<evidence type="ECO:0000313" key="2">
    <source>
        <dbReference type="EMBL" id="MBD3708518.1"/>
    </source>
</evidence>
<dbReference type="PROSITE" id="PS01125">
    <property type="entry name" value="ROK"/>
    <property type="match status" value="1"/>
</dbReference>
<dbReference type="AlphaFoldDB" id="A0A927DJN1"/>
<dbReference type="InterPro" id="IPR043129">
    <property type="entry name" value="ATPase_NBD"/>
</dbReference>
<gene>
    <name evidence="2" type="ORF">IE987_23785</name>
</gene>
<accession>A0A927DJN1</accession>
<dbReference type="InterPro" id="IPR049874">
    <property type="entry name" value="ROK_cs"/>
</dbReference>
<dbReference type="Proteomes" id="UP000657739">
    <property type="component" value="Unassembled WGS sequence"/>
</dbReference>
<dbReference type="Gene3D" id="3.30.420.40">
    <property type="match status" value="2"/>
</dbReference>
<protein>
    <submittedName>
        <fullName evidence="2">ROK family protein</fullName>
    </submittedName>
</protein>
<keyword evidence="1" id="KW-0119">Carbohydrate metabolism</keyword>
<name>A0A927DJN1_KLEPN</name>
<dbReference type="GO" id="GO:0004396">
    <property type="term" value="F:hexokinase activity"/>
    <property type="evidence" value="ECO:0007669"/>
    <property type="project" value="TreeGrafter"/>
</dbReference>
<proteinExistence type="predicted"/>
<dbReference type="PANTHER" id="PTHR18964">
    <property type="entry name" value="ROK (REPRESSOR, ORF, KINASE) FAMILY"/>
    <property type="match status" value="1"/>
</dbReference>